<dbReference type="InterPro" id="IPR011322">
    <property type="entry name" value="N-reg_PII-like_a/b"/>
</dbReference>
<proteinExistence type="inferred from homology"/>
<comment type="caution">
    <text evidence="2">The sequence shown here is derived from an EMBL/GenBank/DDBJ whole genome shotgun (WGS) entry which is preliminary data.</text>
</comment>
<dbReference type="GO" id="GO:0005507">
    <property type="term" value="F:copper ion binding"/>
    <property type="evidence" value="ECO:0007669"/>
    <property type="project" value="TreeGrafter"/>
</dbReference>
<protein>
    <submittedName>
        <fullName evidence="2">Divalent-cation tolerance protein CutA</fullName>
    </submittedName>
</protein>
<evidence type="ECO:0000313" key="3">
    <source>
        <dbReference type="Proteomes" id="UP000784435"/>
    </source>
</evidence>
<dbReference type="AlphaFoldDB" id="A0A921SP80"/>
<dbReference type="Pfam" id="PF03091">
    <property type="entry name" value="CutA1"/>
    <property type="match status" value="1"/>
</dbReference>
<dbReference type="SUPFAM" id="SSF54913">
    <property type="entry name" value="GlnB-like"/>
    <property type="match status" value="1"/>
</dbReference>
<comment type="similarity">
    <text evidence="1">Belongs to the CutA family.</text>
</comment>
<dbReference type="PANTHER" id="PTHR23419:SF8">
    <property type="entry name" value="FI09726P"/>
    <property type="match status" value="1"/>
</dbReference>
<reference evidence="2" key="2">
    <citation type="submission" date="2021-09" db="EMBL/GenBank/DDBJ databases">
        <authorList>
            <person name="Gilroy R."/>
        </authorList>
    </citation>
    <scope>NUCLEOTIDE SEQUENCE</scope>
    <source>
        <strain evidence="2">ChiGjej5B5-7349</strain>
    </source>
</reference>
<sequence>MTTPAPACVTAQTTVDSREAAEALASAAIDQAFAACVQVSAVRSYYRWQGQVHDDPEWLLTFKTTAEAAAGPLRDHISQHHPYDEPEYIVQHIIDGSADYLAWIRESVAVQS</sequence>
<name>A0A921SP80_9MICO</name>
<organism evidence="2 3">
    <name type="scientific">Brevibacterium senegalense</name>
    <dbReference type="NCBI Taxonomy" id="1033736"/>
    <lineage>
        <taxon>Bacteria</taxon>
        <taxon>Bacillati</taxon>
        <taxon>Actinomycetota</taxon>
        <taxon>Actinomycetes</taxon>
        <taxon>Micrococcales</taxon>
        <taxon>Brevibacteriaceae</taxon>
        <taxon>Brevibacterium</taxon>
    </lineage>
</organism>
<evidence type="ECO:0000313" key="2">
    <source>
        <dbReference type="EMBL" id="HJG80548.1"/>
    </source>
</evidence>
<dbReference type="EMBL" id="DYUK01000194">
    <property type="protein sequence ID" value="HJG80548.1"/>
    <property type="molecule type" value="Genomic_DNA"/>
</dbReference>
<dbReference type="PANTHER" id="PTHR23419">
    <property type="entry name" value="DIVALENT CATION TOLERANCE CUTA-RELATED"/>
    <property type="match status" value="1"/>
</dbReference>
<evidence type="ECO:0000256" key="1">
    <source>
        <dbReference type="ARBA" id="ARBA00010169"/>
    </source>
</evidence>
<dbReference type="InterPro" id="IPR015867">
    <property type="entry name" value="N-reg_PII/ATP_PRibTrfase_C"/>
</dbReference>
<reference evidence="2" key="1">
    <citation type="journal article" date="2021" name="PeerJ">
        <title>Extensive microbial diversity within the chicken gut microbiome revealed by metagenomics and culture.</title>
        <authorList>
            <person name="Gilroy R."/>
            <person name="Ravi A."/>
            <person name="Getino M."/>
            <person name="Pursley I."/>
            <person name="Horton D.L."/>
            <person name="Alikhan N.F."/>
            <person name="Baker D."/>
            <person name="Gharbi K."/>
            <person name="Hall N."/>
            <person name="Watson M."/>
            <person name="Adriaenssens E.M."/>
            <person name="Foster-Nyarko E."/>
            <person name="Jarju S."/>
            <person name="Secka A."/>
            <person name="Antonio M."/>
            <person name="Oren A."/>
            <person name="Chaudhuri R.R."/>
            <person name="La Ragione R."/>
            <person name="Hildebrand F."/>
            <person name="Pallen M.J."/>
        </authorList>
    </citation>
    <scope>NUCLEOTIDE SEQUENCE</scope>
    <source>
        <strain evidence="2">ChiGjej5B5-7349</strain>
    </source>
</reference>
<dbReference type="Proteomes" id="UP000784435">
    <property type="component" value="Unassembled WGS sequence"/>
</dbReference>
<accession>A0A921SP80</accession>
<dbReference type="Gene3D" id="3.30.70.120">
    <property type="match status" value="1"/>
</dbReference>
<gene>
    <name evidence="2" type="ORF">K8V08_09075</name>
</gene>
<dbReference type="GO" id="GO:0010038">
    <property type="term" value="P:response to metal ion"/>
    <property type="evidence" value="ECO:0007669"/>
    <property type="project" value="InterPro"/>
</dbReference>
<dbReference type="InterPro" id="IPR004323">
    <property type="entry name" value="Ion_tolerance_CutA"/>
</dbReference>